<dbReference type="SMART" id="SM00389">
    <property type="entry name" value="HOX"/>
    <property type="match status" value="1"/>
</dbReference>
<reference evidence="15" key="1">
    <citation type="journal article" date="2016" name="Nat. Biotechnol.">
        <title>Sequencing wild and cultivated cassava and related species reveals extensive interspecific hybridization and genetic diversity.</title>
        <authorList>
            <person name="Bredeson J.V."/>
            <person name="Lyons J.B."/>
            <person name="Prochnik S.E."/>
            <person name="Wu G.A."/>
            <person name="Ha C.M."/>
            <person name="Edsinger-Gonzales E."/>
            <person name="Grimwood J."/>
            <person name="Schmutz J."/>
            <person name="Rabbi I.Y."/>
            <person name="Egesi C."/>
            <person name="Nauluvula P."/>
            <person name="Lebot V."/>
            <person name="Ndunguru J."/>
            <person name="Mkamilo G."/>
            <person name="Bart R.S."/>
            <person name="Setter T.L."/>
            <person name="Gleadow R.M."/>
            <person name="Kulakow P."/>
            <person name="Ferguson M.E."/>
            <person name="Rounsley S."/>
            <person name="Rokhsar D.S."/>
        </authorList>
    </citation>
    <scope>NUCLEOTIDE SEQUENCE [LARGE SCALE GENOMIC DNA]</scope>
    <source>
        <strain evidence="15">cv. AM560-2</strain>
    </source>
</reference>
<keyword evidence="6 9" id="KW-0539">Nucleus</keyword>
<dbReference type="FunFam" id="1.10.10.60:FF:000242">
    <property type="entry name" value="Homeobox-leucine zipper protein HOX13"/>
    <property type="match status" value="1"/>
</dbReference>
<sequence length="266" mass="30883">MKRFSSSDSLAALVSTSSSKEEKTQNQTQGYTKEFQAMLDNLEEEDYTEDATHTAEKKRRLTLDQVKALEKTFEVENKLEPERKQRLAEELGLQPRQVAIWFQNRRARWKTKQLEKEYVALKANYEDLKLNYDNLERQNESLVLQLKELKAKLREENADSSNSVKEEECPVSVSENNISVQSQSHEISDNENSNPTIKDQISGLSSHPLMNWIQLSESRTILGNGFQVYQPHVVKLEEQNLFNTEESCNFFSVDQAPTLHWHFPEL</sequence>
<dbReference type="SUPFAM" id="SSF46689">
    <property type="entry name" value="Homeodomain-like"/>
    <property type="match status" value="1"/>
</dbReference>
<dbReference type="GO" id="GO:0005634">
    <property type="term" value="C:nucleus"/>
    <property type="evidence" value="ECO:0000318"/>
    <property type="project" value="GO_Central"/>
</dbReference>
<evidence type="ECO:0000256" key="1">
    <source>
        <dbReference type="ARBA" id="ARBA00004123"/>
    </source>
</evidence>
<evidence type="ECO:0000256" key="9">
    <source>
        <dbReference type="PROSITE-ProRule" id="PRU00108"/>
    </source>
</evidence>
<dbReference type="InterPro" id="IPR009057">
    <property type="entry name" value="Homeodomain-like_sf"/>
</dbReference>
<comment type="subcellular location">
    <subcellularLocation>
        <location evidence="1 9 10">Nucleus</location>
    </subcellularLocation>
</comment>
<dbReference type="GO" id="GO:0000981">
    <property type="term" value="F:DNA-binding transcription factor activity, RNA polymerase II-specific"/>
    <property type="evidence" value="ECO:0007669"/>
    <property type="project" value="UniProtKB-UniRule"/>
</dbReference>
<evidence type="ECO:0000256" key="4">
    <source>
        <dbReference type="ARBA" id="ARBA00023155"/>
    </source>
</evidence>
<keyword evidence="4 9" id="KW-0371">Homeobox</keyword>
<dbReference type="CDD" id="cd00086">
    <property type="entry name" value="homeodomain"/>
    <property type="match status" value="1"/>
</dbReference>
<evidence type="ECO:0000256" key="12">
    <source>
        <dbReference type="SAM" id="MobiDB-lite"/>
    </source>
</evidence>
<dbReference type="PANTHER" id="PTHR24326">
    <property type="entry name" value="HOMEOBOX-LEUCINE ZIPPER PROTEIN"/>
    <property type="match status" value="1"/>
</dbReference>
<keyword evidence="3 9" id="KW-0238">DNA-binding</keyword>
<evidence type="ECO:0000256" key="10">
    <source>
        <dbReference type="RuleBase" id="RU000682"/>
    </source>
</evidence>
<proteinExistence type="inferred from homology"/>
<evidence type="ECO:0000313" key="14">
    <source>
        <dbReference type="EMBL" id="OAY58093.1"/>
    </source>
</evidence>
<dbReference type="PROSITE" id="PS50071">
    <property type="entry name" value="HOMEOBOX_2"/>
    <property type="match status" value="1"/>
</dbReference>
<dbReference type="Gramene" id="Manes.02G149100.1.v8.1">
    <property type="protein sequence ID" value="Manes.02G149100.1.v8.1.CDS"/>
    <property type="gene ID" value="Manes.02G149100.v8.1"/>
</dbReference>
<feature type="region of interest" description="Disordered" evidence="12">
    <location>
        <begin position="155"/>
        <end position="175"/>
    </location>
</feature>
<evidence type="ECO:0000256" key="3">
    <source>
        <dbReference type="ARBA" id="ARBA00023125"/>
    </source>
</evidence>
<evidence type="ECO:0000256" key="7">
    <source>
        <dbReference type="ARBA" id="ARBA00025748"/>
    </source>
</evidence>
<evidence type="ECO:0000256" key="8">
    <source>
        <dbReference type="ARBA" id="ARBA00037260"/>
    </source>
</evidence>
<dbReference type="OMA" id="YSNEFQA"/>
<dbReference type="Proteomes" id="UP000091857">
    <property type="component" value="Chromosome 2"/>
</dbReference>
<comment type="similarity">
    <text evidence="7 11">Belongs to the HD-ZIP homeobox family. Class I subfamily.</text>
</comment>
<comment type="function">
    <text evidence="8">Probable transcription factor.</text>
</comment>
<evidence type="ECO:0000256" key="2">
    <source>
        <dbReference type="ARBA" id="ARBA00023015"/>
    </source>
</evidence>
<feature type="domain" description="Homeobox" evidence="13">
    <location>
        <begin position="52"/>
        <end position="112"/>
    </location>
</feature>
<organism evidence="14 15">
    <name type="scientific">Manihot esculenta</name>
    <name type="common">Cassava</name>
    <name type="synonym">Jatropha manihot</name>
    <dbReference type="NCBI Taxonomy" id="3983"/>
    <lineage>
        <taxon>Eukaryota</taxon>
        <taxon>Viridiplantae</taxon>
        <taxon>Streptophyta</taxon>
        <taxon>Embryophyta</taxon>
        <taxon>Tracheophyta</taxon>
        <taxon>Spermatophyta</taxon>
        <taxon>Magnoliopsida</taxon>
        <taxon>eudicotyledons</taxon>
        <taxon>Gunneridae</taxon>
        <taxon>Pentapetalae</taxon>
        <taxon>rosids</taxon>
        <taxon>fabids</taxon>
        <taxon>Malpighiales</taxon>
        <taxon>Euphorbiaceae</taxon>
        <taxon>Crotonoideae</taxon>
        <taxon>Manihoteae</taxon>
        <taxon>Manihot</taxon>
    </lineage>
</organism>
<dbReference type="Gene3D" id="1.10.10.60">
    <property type="entry name" value="Homeodomain-like"/>
    <property type="match status" value="1"/>
</dbReference>
<dbReference type="InterPro" id="IPR017970">
    <property type="entry name" value="Homeobox_CS"/>
</dbReference>
<dbReference type="InterPro" id="IPR000047">
    <property type="entry name" value="HTH_motif"/>
</dbReference>
<gene>
    <name evidence="14" type="ORF">MANES_02G149100v8</name>
</gene>
<dbReference type="PRINTS" id="PR00031">
    <property type="entry name" value="HTHREPRESSR"/>
</dbReference>
<dbReference type="InterPro" id="IPR045224">
    <property type="entry name" value="HDZip_class_I_plant"/>
</dbReference>
<dbReference type="OrthoDB" id="6159439at2759"/>
<dbReference type="Pfam" id="PF00046">
    <property type="entry name" value="Homeodomain"/>
    <property type="match status" value="1"/>
</dbReference>
<keyword evidence="15" id="KW-1185">Reference proteome</keyword>
<dbReference type="InterPro" id="IPR003106">
    <property type="entry name" value="Leu_zip_homeo"/>
</dbReference>
<dbReference type="PANTHER" id="PTHR24326:SF535">
    <property type="entry name" value="HOMEOBOX-LEUCINE ZIPPER PROTEIN"/>
    <property type="match status" value="1"/>
</dbReference>
<name>A0A2C9WGD4_MANES</name>
<feature type="region of interest" description="Disordered" evidence="12">
    <location>
        <begin position="1"/>
        <end position="31"/>
    </location>
</feature>
<evidence type="ECO:0000256" key="11">
    <source>
        <dbReference type="RuleBase" id="RU369038"/>
    </source>
</evidence>
<comment type="caution">
    <text evidence="14">The sequence shown here is derived from an EMBL/GenBank/DDBJ whole genome shotgun (WGS) entry which is preliminary data.</text>
</comment>
<dbReference type="GO" id="GO:0045893">
    <property type="term" value="P:positive regulation of DNA-templated transcription"/>
    <property type="evidence" value="ECO:0000318"/>
    <property type="project" value="GO_Central"/>
</dbReference>
<dbReference type="SMR" id="A0A2C9WGD4"/>
<dbReference type="GO" id="GO:0043565">
    <property type="term" value="F:sequence-specific DNA binding"/>
    <property type="evidence" value="ECO:0000318"/>
    <property type="project" value="GO_Central"/>
</dbReference>
<feature type="DNA-binding region" description="Homeobox" evidence="9">
    <location>
        <begin position="54"/>
        <end position="113"/>
    </location>
</feature>
<dbReference type="InterPro" id="IPR001356">
    <property type="entry name" value="HD"/>
</dbReference>
<dbReference type="AlphaFoldDB" id="A0A2C9WGD4"/>
<accession>A0A2C9WGD4</accession>
<dbReference type="PROSITE" id="PS00027">
    <property type="entry name" value="HOMEOBOX_1"/>
    <property type="match status" value="1"/>
</dbReference>
<evidence type="ECO:0000313" key="15">
    <source>
        <dbReference type="Proteomes" id="UP000091857"/>
    </source>
</evidence>
<dbReference type="EMBL" id="CM004388">
    <property type="protein sequence ID" value="OAY58093.1"/>
    <property type="molecule type" value="Genomic_DNA"/>
</dbReference>
<feature type="compositionally biased region" description="Polar residues" evidence="12">
    <location>
        <begin position="1"/>
        <end position="18"/>
    </location>
</feature>
<evidence type="ECO:0000256" key="6">
    <source>
        <dbReference type="ARBA" id="ARBA00023242"/>
    </source>
</evidence>
<evidence type="ECO:0000259" key="13">
    <source>
        <dbReference type="PROSITE" id="PS50071"/>
    </source>
</evidence>
<keyword evidence="2 11" id="KW-0805">Transcription regulation</keyword>
<comment type="function">
    <text evidence="11">Transcription factor.</text>
</comment>
<dbReference type="Pfam" id="PF02183">
    <property type="entry name" value="HALZ"/>
    <property type="match status" value="1"/>
</dbReference>
<protein>
    <recommendedName>
        <fullName evidence="11">Homeobox-leucine zipper protein</fullName>
    </recommendedName>
    <alternativeName>
        <fullName evidence="11">HD-ZIP protein</fullName>
    </alternativeName>
    <alternativeName>
        <fullName evidence="11">Homeodomain transcription factor</fullName>
    </alternativeName>
</protein>
<evidence type="ECO:0000256" key="5">
    <source>
        <dbReference type="ARBA" id="ARBA00023163"/>
    </source>
</evidence>
<keyword evidence="5 11" id="KW-0804">Transcription</keyword>